<dbReference type="GO" id="GO:0005886">
    <property type="term" value="C:plasma membrane"/>
    <property type="evidence" value="ECO:0007669"/>
    <property type="project" value="UniProtKB-SubCell"/>
</dbReference>
<dbReference type="Pfam" id="PF03605">
    <property type="entry name" value="DcuA_DcuB"/>
    <property type="match status" value="2"/>
</dbReference>
<organism evidence="11 12">
    <name type="scientific">Agromyces intestinalis</name>
    <dbReference type="NCBI Taxonomy" id="2592652"/>
    <lineage>
        <taxon>Bacteria</taxon>
        <taxon>Bacillati</taxon>
        <taxon>Actinomycetota</taxon>
        <taxon>Actinomycetes</taxon>
        <taxon>Micrococcales</taxon>
        <taxon>Microbacteriaceae</taxon>
        <taxon>Agromyces</taxon>
    </lineage>
</organism>
<dbReference type="KEGG" id="ail:FLP10_05930"/>
<evidence type="ECO:0000256" key="1">
    <source>
        <dbReference type="ARBA" id="ARBA00004429"/>
    </source>
</evidence>
<keyword evidence="7 10" id="KW-1133">Transmembrane helix</keyword>
<evidence type="ECO:0000256" key="10">
    <source>
        <dbReference type="SAM" id="Phobius"/>
    </source>
</evidence>
<evidence type="ECO:0000256" key="4">
    <source>
        <dbReference type="ARBA" id="ARBA00022475"/>
    </source>
</evidence>
<keyword evidence="4" id="KW-1003">Cell membrane</keyword>
<feature type="transmembrane region" description="Helical" evidence="10">
    <location>
        <begin position="358"/>
        <end position="377"/>
    </location>
</feature>
<evidence type="ECO:0000256" key="5">
    <source>
        <dbReference type="ARBA" id="ARBA00022519"/>
    </source>
</evidence>
<dbReference type="PANTHER" id="PTHR36106">
    <property type="entry name" value="ANAEROBIC C4-DICARBOXYLATE TRANSPORTER DCUB"/>
    <property type="match status" value="1"/>
</dbReference>
<feature type="compositionally biased region" description="Low complexity" evidence="9">
    <location>
        <begin position="240"/>
        <end position="262"/>
    </location>
</feature>
<protein>
    <recommendedName>
        <fullName evidence="13">Anaerobic C4-dicarboxylate transporter</fullName>
    </recommendedName>
</protein>
<reference evidence="11 12" key="1">
    <citation type="submission" date="2019-09" db="EMBL/GenBank/DDBJ databases">
        <title>Genome sequencing of strain KACC 19306.</title>
        <authorList>
            <person name="Heo J."/>
            <person name="Kim S.-J."/>
            <person name="Kim J.-S."/>
            <person name="Hong S.-B."/>
            <person name="Kwon S.-W."/>
        </authorList>
    </citation>
    <scope>NUCLEOTIDE SEQUENCE [LARGE SCALE GENOMIC DNA]</scope>
    <source>
        <strain evidence="11 12">KACC 19306</strain>
    </source>
</reference>
<evidence type="ECO:0000256" key="6">
    <source>
        <dbReference type="ARBA" id="ARBA00022692"/>
    </source>
</evidence>
<feature type="transmembrane region" description="Helical" evidence="10">
    <location>
        <begin position="427"/>
        <end position="451"/>
    </location>
</feature>
<evidence type="ECO:0000313" key="11">
    <source>
        <dbReference type="EMBL" id="QEO14012.1"/>
    </source>
</evidence>
<evidence type="ECO:0000256" key="3">
    <source>
        <dbReference type="ARBA" id="ARBA00022448"/>
    </source>
</evidence>
<accession>A0A5C1YGX8</accession>
<comment type="subcellular location">
    <subcellularLocation>
        <location evidence="1">Cell inner membrane</location>
        <topology evidence="1">Multi-pass membrane protein</topology>
    </subcellularLocation>
</comment>
<dbReference type="EMBL" id="CP043505">
    <property type="protein sequence ID" value="QEO14012.1"/>
    <property type="molecule type" value="Genomic_DNA"/>
</dbReference>
<keyword evidence="3" id="KW-0813">Transport</keyword>
<feature type="transmembrane region" description="Helical" evidence="10">
    <location>
        <begin position="288"/>
        <end position="308"/>
    </location>
</feature>
<dbReference type="AlphaFoldDB" id="A0A5C1YGX8"/>
<evidence type="ECO:0000256" key="2">
    <source>
        <dbReference type="ARBA" id="ARBA00006413"/>
    </source>
</evidence>
<comment type="similarity">
    <text evidence="2">Belongs to the DcuA/DcuB transporter (TC 2.A.13.1) family.</text>
</comment>
<keyword evidence="12" id="KW-1185">Reference proteome</keyword>
<evidence type="ECO:0008006" key="13">
    <source>
        <dbReference type="Google" id="ProtNLM"/>
    </source>
</evidence>
<sequence length="502" mass="51323">MEIVLVVLQAVVVIGAIVLGVRVGGVGLGLWGVVGTLILVFVFRLPPGSPPVDAFFIIIAVITASAAMQAAGGIDYLVSIASKVIQANPKRLTYVAPLVAFVFTLLSGTSNIFFALIPVIYETAYRNGQRPERALAASTVTSALGITSSPVSAAMAAYLVLMDGSGFALPRILAITIPAAIVACLVTSFVQQRIGKELLDDPVFLERVRQGRIEIPAALAEQAAARGLIAGGAASGADASGADASGAATPGADASGAAASGSTRTGKRGSDAAPASTKHIEHAVPPGGATAAWIFLTGTFLVVLLGLFPGLRPAFPTGEDGTLEPLGMSPVIEMIMFSVALAIILVRKVKPAAIVEQSLLKAGFVAAIALFGIAWMADTFISANQETIIDPLGDLIDAVPILLAVALFLVAGLTTSQSATTNTLIPIALAAGLAPGVITAMWPSLVGVWLFPANGSQIAAVETDLTGSTKLTQVPVWHSFTIPMLVSWVTVVVVGLLVQLVV</sequence>
<dbReference type="GO" id="GO:0015556">
    <property type="term" value="F:C4-dicarboxylate transmembrane transporter activity"/>
    <property type="evidence" value="ECO:0007669"/>
    <property type="project" value="InterPro"/>
</dbReference>
<feature type="transmembrane region" description="Helical" evidence="10">
    <location>
        <begin position="480"/>
        <end position="501"/>
    </location>
</feature>
<name>A0A5C1YGX8_9MICO</name>
<feature type="region of interest" description="Disordered" evidence="9">
    <location>
        <begin position="240"/>
        <end position="281"/>
    </location>
</feature>
<evidence type="ECO:0000256" key="9">
    <source>
        <dbReference type="SAM" id="MobiDB-lite"/>
    </source>
</evidence>
<feature type="transmembrane region" description="Helical" evidence="10">
    <location>
        <begin position="54"/>
        <end position="74"/>
    </location>
</feature>
<evidence type="ECO:0000313" key="12">
    <source>
        <dbReference type="Proteomes" id="UP000324678"/>
    </source>
</evidence>
<feature type="transmembrane region" description="Helical" evidence="10">
    <location>
        <begin position="94"/>
        <end position="121"/>
    </location>
</feature>
<gene>
    <name evidence="11" type="ORF">FLP10_05930</name>
</gene>
<dbReference type="PANTHER" id="PTHR36106:SF1">
    <property type="entry name" value="ANAEROBIC C4-DICARBOXYLATE TRANSPORTER DCUB"/>
    <property type="match status" value="1"/>
</dbReference>
<proteinExistence type="inferred from homology"/>
<dbReference type="InterPro" id="IPR004668">
    <property type="entry name" value="Anaer_Dcu_memb_transpt"/>
</dbReference>
<keyword evidence="8 10" id="KW-0472">Membrane</keyword>
<dbReference type="OrthoDB" id="9770910at2"/>
<dbReference type="RefSeq" id="WP_149160034.1">
    <property type="nucleotide sequence ID" value="NZ_CP043505.1"/>
</dbReference>
<feature type="transmembrane region" description="Helical" evidence="10">
    <location>
        <begin position="397"/>
        <end position="415"/>
    </location>
</feature>
<feature type="transmembrane region" description="Helical" evidence="10">
    <location>
        <begin position="328"/>
        <end position="346"/>
    </location>
</feature>
<dbReference type="Proteomes" id="UP000324678">
    <property type="component" value="Chromosome"/>
</dbReference>
<feature type="transmembrane region" description="Helical" evidence="10">
    <location>
        <begin position="172"/>
        <end position="190"/>
    </location>
</feature>
<evidence type="ECO:0000256" key="8">
    <source>
        <dbReference type="ARBA" id="ARBA00023136"/>
    </source>
</evidence>
<feature type="transmembrane region" description="Helical" evidence="10">
    <location>
        <begin position="30"/>
        <end position="47"/>
    </location>
</feature>
<keyword evidence="5" id="KW-0997">Cell inner membrane</keyword>
<evidence type="ECO:0000256" key="7">
    <source>
        <dbReference type="ARBA" id="ARBA00022989"/>
    </source>
</evidence>
<keyword evidence="6 10" id="KW-0812">Transmembrane</keyword>